<keyword evidence="6" id="KW-1185">Reference proteome</keyword>
<feature type="domain" description="Transposase IS66 central" evidence="1">
    <location>
        <begin position="178"/>
        <end position="459"/>
    </location>
</feature>
<gene>
    <name evidence="5" type="ORF">RA086_08910</name>
</gene>
<dbReference type="InterPro" id="IPR004291">
    <property type="entry name" value="Transposase_IS66_central"/>
</dbReference>
<reference evidence="5 6" key="1">
    <citation type="journal article" date="2023" name="Int. J. Syst. Evol. Microbiol.">
        <title>Lactiplantibacillus brownii sp. nov., a novel psychrotolerant species isolated from sauerkraut.</title>
        <authorList>
            <person name="Heng Y.C."/>
            <person name="Silvaraju S."/>
            <person name="Lee J.K.Y."/>
            <person name="Kittelmann S."/>
        </authorList>
    </citation>
    <scope>NUCLEOTIDE SEQUENCE [LARGE SCALE GENOMIC DNA]</scope>
    <source>
        <strain evidence="5 6">WILCCON 0030</strain>
    </source>
</reference>
<dbReference type="InterPro" id="IPR039552">
    <property type="entry name" value="IS66_C"/>
</dbReference>
<dbReference type="InterPro" id="IPR024474">
    <property type="entry name" value="Znf_dom_IS66"/>
</dbReference>
<dbReference type="Pfam" id="PF13817">
    <property type="entry name" value="DDE_Tnp_IS66_C"/>
    <property type="match status" value="1"/>
</dbReference>
<dbReference type="RefSeq" id="WP_308703451.1">
    <property type="nucleotide sequence ID" value="NZ_AP027463.1"/>
</dbReference>
<feature type="domain" description="Transposase IS66 C-terminal" evidence="4">
    <location>
        <begin position="466"/>
        <end position="507"/>
    </location>
</feature>
<dbReference type="Pfam" id="PF13005">
    <property type="entry name" value="zf-IS66"/>
    <property type="match status" value="1"/>
</dbReference>
<dbReference type="NCBIfam" id="NF033517">
    <property type="entry name" value="transpos_IS66"/>
    <property type="match status" value="1"/>
</dbReference>
<dbReference type="Pfam" id="PF13007">
    <property type="entry name" value="LZ_Tnp_IS66"/>
    <property type="match status" value="1"/>
</dbReference>
<evidence type="ECO:0000259" key="3">
    <source>
        <dbReference type="Pfam" id="PF13007"/>
    </source>
</evidence>
<organism evidence="5 6">
    <name type="scientific">Lactiplantibacillus brownii</name>
    <dbReference type="NCBI Taxonomy" id="3069269"/>
    <lineage>
        <taxon>Bacteria</taxon>
        <taxon>Bacillati</taxon>
        <taxon>Bacillota</taxon>
        <taxon>Bacilli</taxon>
        <taxon>Lactobacillales</taxon>
        <taxon>Lactobacillaceae</taxon>
        <taxon>Lactiplantibacillus</taxon>
    </lineage>
</organism>
<comment type="caution">
    <text evidence="5">The sequence shown here is derived from an EMBL/GenBank/DDBJ whole genome shotgun (WGS) entry which is preliminary data.</text>
</comment>
<sequence>MPNTLTLEEAWDIIQEQRKQIRLMEEQIKLLTQKCFGKSSEKSDDPGQLSIFDDFIKNNEVKDSRVFEQPETTGQETETITYQRKKKSSRQVTVSEDLPVELEELDLPDDEKFCAHCHAQMQCVGHRFVREQVCFIPAKLFRKQTFQYTYRCPSRIRHSDEPNQYYKSSPAPTPVIAHSLASSSLIAEIVHNKYELSVPGYRQVKDWQRLGLSLSAPTIANWLIKAAEWLQPLNELCRNELMKQTHIHGDETSYKVLHEPGKSATTMSYLWLACSIQDAKKPVVYFKYDPHRSGAVAQKLYNSYTGSLQCDGYQAYGTLPGTIQRSGCWAHVRRKFIETGPTPNKVVGKAKVALDMINRLFKIEQDLKTKSFQERLEIRQSKSKPIVDEFFDWLNKTPVIEKSGLGRAVGYALGQQAYLMHFLEDPEIELSNNTAERHIKIAVMGRKNWLFSTSQAGAHANTLFLSLIETAKMNGINPSKYIEYLLNKIPQLPMINNQEQLKAYLPWTEQVQTNCI</sequence>
<feature type="domain" description="Transposase TnpC homeodomain" evidence="3">
    <location>
        <begin position="24"/>
        <end position="101"/>
    </location>
</feature>
<feature type="domain" description="Transposase IS66 zinc-finger binding" evidence="2">
    <location>
        <begin position="111"/>
        <end position="153"/>
    </location>
</feature>
<accession>A0ABU1A9S6</accession>
<dbReference type="Pfam" id="PF03050">
    <property type="entry name" value="DDE_Tnp_IS66"/>
    <property type="match status" value="1"/>
</dbReference>
<dbReference type="InterPro" id="IPR052344">
    <property type="entry name" value="Transposase-related"/>
</dbReference>
<evidence type="ECO:0000313" key="6">
    <source>
        <dbReference type="Proteomes" id="UP001227831"/>
    </source>
</evidence>
<dbReference type="Proteomes" id="UP001227831">
    <property type="component" value="Unassembled WGS sequence"/>
</dbReference>
<proteinExistence type="predicted"/>
<dbReference type="PANTHER" id="PTHR33678">
    <property type="entry name" value="BLL1576 PROTEIN"/>
    <property type="match status" value="1"/>
</dbReference>
<evidence type="ECO:0000259" key="1">
    <source>
        <dbReference type="Pfam" id="PF03050"/>
    </source>
</evidence>
<dbReference type="InterPro" id="IPR024463">
    <property type="entry name" value="Transposase_TnpC_homeodom"/>
</dbReference>
<dbReference type="EMBL" id="JAVCWF010000001">
    <property type="protein sequence ID" value="MDQ7937727.1"/>
    <property type="molecule type" value="Genomic_DNA"/>
</dbReference>
<evidence type="ECO:0000259" key="2">
    <source>
        <dbReference type="Pfam" id="PF13005"/>
    </source>
</evidence>
<name>A0ABU1A9S6_9LACO</name>
<evidence type="ECO:0000313" key="5">
    <source>
        <dbReference type="EMBL" id="MDQ7937727.1"/>
    </source>
</evidence>
<protein>
    <submittedName>
        <fullName evidence="5">IS66 family transposase</fullName>
    </submittedName>
</protein>
<evidence type="ECO:0000259" key="4">
    <source>
        <dbReference type="Pfam" id="PF13817"/>
    </source>
</evidence>